<keyword evidence="4 8" id="KW-1133">Transmembrane helix</keyword>
<dbReference type="InterPro" id="IPR026961">
    <property type="entry name" value="PGG_dom"/>
</dbReference>
<keyword evidence="5 7" id="KW-0040">ANK repeat</keyword>
<dbReference type="AlphaFoldDB" id="A0A2K1WXK1"/>
<evidence type="ECO:0000256" key="4">
    <source>
        <dbReference type="ARBA" id="ARBA00022989"/>
    </source>
</evidence>
<dbReference type="PANTHER" id="PTHR24186">
    <property type="entry name" value="PROTEIN PHOSPHATASE 1 REGULATORY SUBUNIT"/>
    <property type="match status" value="1"/>
</dbReference>
<dbReference type="InterPro" id="IPR036770">
    <property type="entry name" value="Ankyrin_rpt-contain_sf"/>
</dbReference>
<dbReference type="PANTHER" id="PTHR24186:SF46">
    <property type="entry name" value="PROTEIN ACCELERATED CELL DEATH 6-LIKE"/>
    <property type="match status" value="1"/>
</dbReference>
<dbReference type="PROSITE" id="PS50297">
    <property type="entry name" value="ANK_REP_REGION"/>
    <property type="match status" value="2"/>
</dbReference>
<gene>
    <name evidence="10" type="ORF">POPTR_018G078200</name>
</gene>
<evidence type="ECO:0000256" key="3">
    <source>
        <dbReference type="ARBA" id="ARBA00022737"/>
    </source>
</evidence>
<dbReference type="PROSITE" id="PS50088">
    <property type="entry name" value="ANK_REPEAT"/>
    <property type="match status" value="3"/>
</dbReference>
<feature type="repeat" description="ANK" evidence="7">
    <location>
        <begin position="346"/>
        <end position="368"/>
    </location>
</feature>
<feature type="repeat" description="ANK" evidence="7">
    <location>
        <begin position="162"/>
        <end position="194"/>
    </location>
</feature>
<dbReference type="SMR" id="A0A2K1WXK1"/>
<accession>A0A2K1WXK1</accession>
<evidence type="ECO:0000313" key="10">
    <source>
        <dbReference type="EMBL" id="PNS93253.2"/>
    </source>
</evidence>
<dbReference type="Proteomes" id="UP000006729">
    <property type="component" value="Chromosome 18"/>
</dbReference>
<dbReference type="OMA" id="IHIACIM"/>
<feature type="repeat" description="ANK" evidence="7">
    <location>
        <begin position="276"/>
        <end position="297"/>
    </location>
</feature>
<dbReference type="SMART" id="SM00248">
    <property type="entry name" value="ANK"/>
    <property type="match status" value="8"/>
</dbReference>
<evidence type="ECO:0000256" key="1">
    <source>
        <dbReference type="ARBA" id="ARBA00004141"/>
    </source>
</evidence>
<feature type="transmembrane region" description="Helical" evidence="8">
    <location>
        <begin position="510"/>
        <end position="530"/>
    </location>
</feature>
<reference evidence="10 11" key="1">
    <citation type="journal article" date="2006" name="Science">
        <title>The genome of black cottonwood, Populus trichocarpa (Torr. &amp; Gray).</title>
        <authorList>
            <person name="Tuskan G.A."/>
            <person name="Difazio S."/>
            <person name="Jansson S."/>
            <person name="Bohlmann J."/>
            <person name="Grigoriev I."/>
            <person name="Hellsten U."/>
            <person name="Putnam N."/>
            <person name="Ralph S."/>
            <person name="Rombauts S."/>
            <person name="Salamov A."/>
            <person name="Schein J."/>
            <person name="Sterck L."/>
            <person name="Aerts A."/>
            <person name="Bhalerao R.R."/>
            <person name="Bhalerao R.P."/>
            <person name="Blaudez D."/>
            <person name="Boerjan W."/>
            <person name="Brun A."/>
            <person name="Brunner A."/>
            <person name="Busov V."/>
            <person name="Campbell M."/>
            <person name="Carlson J."/>
            <person name="Chalot M."/>
            <person name="Chapman J."/>
            <person name="Chen G.L."/>
            <person name="Cooper D."/>
            <person name="Coutinho P.M."/>
            <person name="Couturier J."/>
            <person name="Covert S."/>
            <person name="Cronk Q."/>
            <person name="Cunningham R."/>
            <person name="Davis J."/>
            <person name="Degroeve S."/>
            <person name="Dejardin A."/>
            <person name="Depamphilis C."/>
            <person name="Detter J."/>
            <person name="Dirks B."/>
            <person name="Dubchak I."/>
            <person name="Duplessis S."/>
            <person name="Ehlting J."/>
            <person name="Ellis B."/>
            <person name="Gendler K."/>
            <person name="Goodstein D."/>
            <person name="Gribskov M."/>
            <person name="Grimwood J."/>
            <person name="Groover A."/>
            <person name="Gunter L."/>
            <person name="Hamberger B."/>
            <person name="Heinze B."/>
            <person name="Helariutta Y."/>
            <person name="Henrissat B."/>
            <person name="Holligan D."/>
            <person name="Holt R."/>
            <person name="Huang W."/>
            <person name="Islam-Faridi N."/>
            <person name="Jones S."/>
            <person name="Jones-Rhoades M."/>
            <person name="Jorgensen R."/>
            <person name="Joshi C."/>
            <person name="Kangasjarvi J."/>
            <person name="Karlsson J."/>
            <person name="Kelleher C."/>
            <person name="Kirkpatrick R."/>
            <person name="Kirst M."/>
            <person name="Kohler A."/>
            <person name="Kalluri U."/>
            <person name="Larimer F."/>
            <person name="Leebens-Mack J."/>
            <person name="Leple J.C."/>
            <person name="Locascio P."/>
            <person name="Lou Y."/>
            <person name="Lucas S."/>
            <person name="Martin F."/>
            <person name="Montanini B."/>
            <person name="Napoli C."/>
            <person name="Nelson D.R."/>
            <person name="Nelson C."/>
            <person name="Nieminen K."/>
            <person name="Nilsson O."/>
            <person name="Pereda V."/>
            <person name="Peter G."/>
            <person name="Philippe R."/>
            <person name="Pilate G."/>
            <person name="Poliakov A."/>
            <person name="Razumovskaya J."/>
            <person name="Richardson P."/>
            <person name="Rinaldi C."/>
            <person name="Ritland K."/>
            <person name="Rouze P."/>
            <person name="Ryaboy D."/>
            <person name="Schmutz J."/>
            <person name="Schrader J."/>
            <person name="Segerman B."/>
            <person name="Shin H."/>
            <person name="Siddiqui A."/>
            <person name="Sterky F."/>
            <person name="Terry A."/>
            <person name="Tsai C.J."/>
            <person name="Uberbacher E."/>
            <person name="Unneberg P."/>
            <person name="Vahala J."/>
            <person name="Wall K."/>
            <person name="Wessler S."/>
            <person name="Yang G."/>
            <person name="Yin T."/>
            <person name="Douglas C."/>
            <person name="Marra M."/>
            <person name="Sandberg G."/>
            <person name="Van de Peer Y."/>
            <person name="Rokhsar D."/>
        </authorList>
    </citation>
    <scope>NUCLEOTIDE SEQUENCE [LARGE SCALE GENOMIC DNA]</scope>
    <source>
        <strain evidence="11">cv. Nisqually</strain>
    </source>
</reference>
<feature type="transmembrane region" description="Helical" evidence="8">
    <location>
        <begin position="576"/>
        <end position="599"/>
    </location>
</feature>
<evidence type="ECO:0000256" key="8">
    <source>
        <dbReference type="SAM" id="Phobius"/>
    </source>
</evidence>
<dbReference type="EMBL" id="CM009307">
    <property type="protein sequence ID" value="PNS93253.2"/>
    <property type="molecule type" value="Genomic_DNA"/>
</dbReference>
<dbReference type="Pfam" id="PF12796">
    <property type="entry name" value="Ank_2"/>
    <property type="match status" value="3"/>
</dbReference>
<keyword evidence="3" id="KW-0677">Repeat</keyword>
<evidence type="ECO:0000256" key="7">
    <source>
        <dbReference type="PROSITE-ProRule" id="PRU00023"/>
    </source>
</evidence>
<dbReference type="InParanoid" id="A0A2K1WXK1"/>
<dbReference type="InterPro" id="IPR002110">
    <property type="entry name" value="Ankyrin_rpt"/>
</dbReference>
<evidence type="ECO:0000259" key="9">
    <source>
        <dbReference type="Pfam" id="PF13962"/>
    </source>
</evidence>
<evidence type="ECO:0000256" key="2">
    <source>
        <dbReference type="ARBA" id="ARBA00022692"/>
    </source>
</evidence>
<evidence type="ECO:0000313" key="11">
    <source>
        <dbReference type="Proteomes" id="UP000006729"/>
    </source>
</evidence>
<dbReference type="FunCoup" id="A0A2K1WXK1">
    <property type="interactions" value="121"/>
</dbReference>
<dbReference type="SUPFAM" id="SSF48403">
    <property type="entry name" value="Ankyrin repeat"/>
    <property type="match status" value="1"/>
</dbReference>
<dbReference type="Gramene" id="Potri.018G078200.1.v4.1">
    <property type="protein sequence ID" value="Potri.018G078200.1.v4.1"/>
    <property type="gene ID" value="Potri.018G078200.v4.1"/>
</dbReference>
<protein>
    <recommendedName>
        <fullName evidence="9">PGG domain-containing protein</fullName>
    </recommendedName>
</protein>
<feature type="domain" description="PGG" evidence="9">
    <location>
        <begin position="465"/>
        <end position="566"/>
    </location>
</feature>
<organism evidence="10 11">
    <name type="scientific">Populus trichocarpa</name>
    <name type="common">Western balsam poplar</name>
    <name type="synonym">Populus balsamifera subsp. trichocarpa</name>
    <dbReference type="NCBI Taxonomy" id="3694"/>
    <lineage>
        <taxon>Eukaryota</taxon>
        <taxon>Viridiplantae</taxon>
        <taxon>Streptophyta</taxon>
        <taxon>Embryophyta</taxon>
        <taxon>Tracheophyta</taxon>
        <taxon>Spermatophyta</taxon>
        <taxon>Magnoliopsida</taxon>
        <taxon>eudicotyledons</taxon>
        <taxon>Gunneridae</taxon>
        <taxon>Pentapetalae</taxon>
        <taxon>rosids</taxon>
        <taxon>fabids</taxon>
        <taxon>Malpighiales</taxon>
        <taxon>Salicaceae</taxon>
        <taxon>Saliceae</taxon>
        <taxon>Populus</taxon>
    </lineage>
</organism>
<feature type="transmembrane region" description="Helical" evidence="8">
    <location>
        <begin position="245"/>
        <end position="263"/>
    </location>
</feature>
<dbReference type="GO" id="GO:0016020">
    <property type="term" value="C:membrane"/>
    <property type="evidence" value="ECO:0000318"/>
    <property type="project" value="GO_Central"/>
</dbReference>
<dbReference type="Gene3D" id="1.25.40.20">
    <property type="entry name" value="Ankyrin repeat-containing domain"/>
    <property type="match status" value="2"/>
</dbReference>
<dbReference type="Pfam" id="PF13962">
    <property type="entry name" value="PGG"/>
    <property type="match status" value="1"/>
</dbReference>
<dbReference type="STRING" id="3694.A0A2K1WXK1"/>
<sequence length="635" mass="71245">MQLKIDMPRPVHDQELERWKAVKFPVPKLADYGFSEPNKILQKEFYTYAKEDNFNALFGLLSDKLEHVSSEEVLNVIFKHVAASGNSLLHVAASHGSEGVTQLLCHHFPLLITRKNFLGDNALHLAARAGRFDTIQNLVKHVKIDPHKTLELASLLRMKNNKGNTPLHDAVIKGCREVACFLVNEDLEVSYHKNKEDKSPLYLAVERCDEKMIVSLIEAMPDGNLEKLADGKPDTMLPEDKKGGSLLHLAASMGFLFGARLLVSRCPVAASQRNEEGNLPIHVACQKGHLEVVRELLTYWFDPMDFLNEKGQNILHVAAESGQMKLVEEILGNRDLEALINEKDYDGNTPLHLAAMYGRSEIVQALVRDKRVDTRIVNNEKLKPSGVVVKLLQGGRFEAPKSDGMNKLIDTKHEDDAARGVWNNSQEAEVRKMRKVFKVLVEADDKTEFDNNLISNLTRTTLTTEELNRGVGNLLVVAVLVVGVTFAGAITVPGSCRDPKSGSSKNLMRAFIYFDMLAMNFSLIAAIILCQISLGRASDVTSSMKNATYYNFYALFCMGIAFTFILLITVQEHTGFFLTIITSHAYLFFIQLVCSYGFMLSTANKIRSFLRANPFKFMARMKRRMDVRTSLMGRE</sequence>
<keyword evidence="2 8" id="KW-0812">Transmembrane</keyword>
<feature type="transmembrane region" description="Helical" evidence="8">
    <location>
        <begin position="471"/>
        <end position="490"/>
    </location>
</feature>
<keyword evidence="6 8" id="KW-0472">Membrane</keyword>
<evidence type="ECO:0000256" key="5">
    <source>
        <dbReference type="ARBA" id="ARBA00023043"/>
    </source>
</evidence>
<feature type="transmembrane region" description="Helical" evidence="8">
    <location>
        <begin position="550"/>
        <end position="570"/>
    </location>
</feature>
<evidence type="ECO:0000256" key="6">
    <source>
        <dbReference type="ARBA" id="ARBA00023136"/>
    </source>
</evidence>
<name>A0A2K1WXK1_POPTR</name>
<keyword evidence="11" id="KW-1185">Reference proteome</keyword>
<comment type="subcellular location">
    <subcellularLocation>
        <location evidence="1">Membrane</location>
        <topology evidence="1">Multi-pass membrane protein</topology>
    </subcellularLocation>
</comment>
<proteinExistence type="predicted"/>